<accession>A0A2N9XW07</accession>
<sequence length="103" mass="9782">MGAVDIAVDAQFFYAGLLAVDGDLPGADGGMGGAVVAAALVLWQGWVVAGVAGDGAVFAGEAATDGDVAGFEAGVVFYIFEGEAVGGELVVLFGGGGGDGAAL</sequence>
<protein>
    <submittedName>
        <fullName evidence="1">Uncharacterized protein</fullName>
    </submittedName>
</protein>
<dbReference type="EMBL" id="MEIQ01000005">
    <property type="protein sequence ID" value="PIT53853.1"/>
    <property type="molecule type" value="Genomic_DNA"/>
</dbReference>
<dbReference type="AlphaFoldDB" id="A0A2N9XW07"/>
<organism evidence="1 2">
    <name type="scientific">Snodgrassella alvi</name>
    <dbReference type="NCBI Taxonomy" id="1196083"/>
    <lineage>
        <taxon>Bacteria</taxon>
        <taxon>Pseudomonadati</taxon>
        <taxon>Pseudomonadota</taxon>
        <taxon>Betaproteobacteria</taxon>
        <taxon>Neisseriales</taxon>
        <taxon>Neisseriaceae</taxon>
        <taxon>Snodgrassella</taxon>
    </lineage>
</organism>
<comment type="caution">
    <text evidence="1">The sequence shown here is derived from an EMBL/GenBank/DDBJ whole genome shotgun (WGS) entry which is preliminary data.</text>
</comment>
<gene>
    <name evidence="1" type="ORF">BHC48_00990</name>
</gene>
<evidence type="ECO:0000313" key="2">
    <source>
        <dbReference type="Proteomes" id="UP000231484"/>
    </source>
</evidence>
<proteinExistence type="predicted"/>
<dbReference type="Proteomes" id="UP000231484">
    <property type="component" value="Unassembled WGS sequence"/>
</dbReference>
<reference evidence="1 2" key="1">
    <citation type="journal article" date="2017" name="MBio">
        <title>Type VI secretion-mediated competition in the bee gut microbiome.</title>
        <authorList>
            <person name="Steele M.I."/>
            <person name="Kwong W.K."/>
            <person name="Powell J.E."/>
            <person name="Whiteley M."/>
            <person name="Moran N.A."/>
        </authorList>
    </citation>
    <scope>NUCLEOTIDE SEQUENCE [LARGE SCALE GENOMIC DNA]</scope>
    <source>
        <strain evidence="1 2">Occ4-2</strain>
    </source>
</reference>
<evidence type="ECO:0000313" key="1">
    <source>
        <dbReference type="EMBL" id="PIT53853.1"/>
    </source>
</evidence>
<name>A0A2N9XW07_9NEIS</name>